<feature type="region of interest" description="Disordered" evidence="1">
    <location>
        <begin position="64"/>
        <end position="106"/>
    </location>
</feature>
<dbReference type="EMBL" id="JBBNAE010000007">
    <property type="protein sequence ID" value="KAK9109767.1"/>
    <property type="molecule type" value="Genomic_DNA"/>
</dbReference>
<organism evidence="2 3">
    <name type="scientific">Stephania japonica</name>
    <dbReference type="NCBI Taxonomy" id="461633"/>
    <lineage>
        <taxon>Eukaryota</taxon>
        <taxon>Viridiplantae</taxon>
        <taxon>Streptophyta</taxon>
        <taxon>Embryophyta</taxon>
        <taxon>Tracheophyta</taxon>
        <taxon>Spermatophyta</taxon>
        <taxon>Magnoliopsida</taxon>
        <taxon>Ranunculales</taxon>
        <taxon>Menispermaceae</taxon>
        <taxon>Menispermoideae</taxon>
        <taxon>Cissampelideae</taxon>
        <taxon>Stephania</taxon>
    </lineage>
</organism>
<reference evidence="2 3" key="1">
    <citation type="submission" date="2024-01" db="EMBL/GenBank/DDBJ databases">
        <title>Genome assemblies of Stephania.</title>
        <authorList>
            <person name="Yang L."/>
        </authorList>
    </citation>
    <scope>NUCLEOTIDE SEQUENCE [LARGE SCALE GENOMIC DNA]</scope>
    <source>
        <strain evidence="2">QJT</strain>
        <tissue evidence="2">Leaf</tissue>
    </source>
</reference>
<evidence type="ECO:0000313" key="2">
    <source>
        <dbReference type="EMBL" id="KAK9109767.1"/>
    </source>
</evidence>
<evidence type="ECO:0000256" key="1">
    <source>
        <dbReference type="SAM" id="MobiDB-lite"/>
    </source>
</evidence>
<keyword evidence="3" id="KW-1185">Reference proteome</keyword>
<evidence type="ECO:0000313" key="3">
    <source>
        <dbReference type="Proteomes" id="UP001417504"/>
    </source>
</evidence>
<name>A0AAP0I6X7_9MAGN</name>
<sequence length="257" mass="27946">MKLASNMFNRIGQGGRVQTSIGRGCGRGRVQNLQHQPRQEDHIPPAPPEHGFALIRPPPLSVIRRPTIRPAPFGPSSRPALRPQLTDGTLDFRRDTPSPPLSNSSLTGLAELASMSKLSQNSTLSSSTHHSTTSSYAVGTSVGTTHNSPLSSTHPSTPSSASRNLPNVEMPYDPAPPLELTGERDVPWIRITIKNGRYVEYWESDDFKARSKIVSSNRQTEKGGPDTSMSKHTGGSIPFLVHEKQLSKELGRDCTAL</sequence>
<feature type="compositionally biased region" description="Low complexity" evidence="1">
    <location>
        <begin position="120"/>
        <end position="135"/>
    </location>
</feature>
<dbReference type="InterPro" id="IPR004252">
    <property type="entry name" value="Probable_transposase_24"/>
</dbReference>
<feature type="region of interest" description="Disordered" evidence="1">
    <location>
        <begin position="213"/>
        <end position="237"/>
    </location>
</feature>
<proteinExistence type="predicted"/>
<gene>
    <name evidence="2" type="ORF">Sjap_017827</name>
</gene>
<accession>A0AAP0I6X7</accession>
<feature type="region of interest" description="Disordered" evidence="1">
    <location>
        <begin position="120"/>
        <end position="180"/>
    </location>
</feature>
<dbReference type="Proteomes" id="UP001417504">
    <property type="component" value="Unassembled WGS sequence"/>
</dbReference>
<dbReference type="Pfam" id="PF03004">
    <property type="entry name" value="Transposase_24"/>
    <property type="match status" value="1"/>
</dbReference>
<dbReference type="AlphaFoldDB" id="A0AAP0I6X7"/>
<feature type="compositionally biased region" description="Low complexity" evidence="1">
    <location>
        <begin position="144"/>
        <end position="162"/>
    </location>
</feature>
<comment type="caution">
    <text evidence="2">The sequence shown here is derived from an EMBL/GenBank/DDBJ whole genome shotgun (WGS) entry which is preliminary data.</text>
</comment>
<protein>
    <submittedName>
        <fullName evidence="2">Uncharacterized protein</fullName>
    </submittedName>
</protein>